<reference evidence="2 3" key="1">
    <citation type="submission" date="2024-01" db="EMBL/GenBank/DDBJ databases">
        <authorList>
            <person name="Allen C."/>
            <person name="Tagirdzhanova G."/>
        </authorList>
    </citation>
    <scope>NUCLEOTIDE SEQUENCE [LARGE SCALE GENOMIC DNA]</scope>
</reference>
<keyword evidence="1" id="KW-0472">Membrane</keyword>
<name>A0ABP0AZB0_9PEZI</name>
<dbReference type="Proteomes" id="UP001642405">
    <property type="component" value="Unassembled WGS sequence"/>
</dbReference>
<proteinExistence type="predicted"/>
<keyword evidence="1" id="KW-1133">Transmembrane helix</keyword>
<gene>
    <name evidence="2" type="ORF">SCUCBS95973_001528</name>
</gene>
<comment type="caution">
    <text evidence="2">The sequence shown here is derived from an EMBL/GenBank/DDBJ whole genome shotgun (WGS) entry which is preliminary data.</text>
</comment>
<evidence type="ECO:0000313" key="3">
    <source>
        <dbReference type="Proteomes" id="UP001642405"/>
    </source>
</evidence>
<sequence length="256" mass="26839">MAPEKTRLSKPPATLNGAYDAVRRMAKSAGPAALSGAYTTRVRGNAIDLAIAEATITIAIAAATAARAVAGTEPTETISRWDLKSLADYADEALLSAEAAYVATSSIRSTNSWFSRLLAWMLTSVVGLVAWPVAWFLNVFQASLFVRSSPGTSISSVVNTIIDAALTATASVDSTVDAAMTTTTTTTIVDSKPGAKAEPCRTRVVKVVPYDPCDAKRLYMAARIAQSTAAVATAAARAVWFSHPVLSLRARRAAAQ</sequence>
<evidence type="ECO:0000256" key="1">
    <source>
        <dbReference type="SAM" id="Phobius"/>
    </source>
</evidence>
<feature type="transmembrane region" description="Helical" evidence="1">
    <location>
        <begin position="117"/>
        <end position="137"/>
    </location>
</feature>
<dbReference type="EMBL" id="CAWUHB010000005">
    <property type="protein sequence ID" value="CAK7212628.1"/>
    <property type="molecule type" value="Genomic_DNA"/>
</dbReference>
<protein>
    <submittedName>
        <fullName evidence="2">Uncharacterized protein</fullName>
    </submittedName>
</protein>
<keyword evidence="1" id="KW-0812">Transmembrane</keyword>
<keyword evidence="3" id="KW-1185">Reference proteome</keyword>
<organism evidence="2 3">
    <name type="scientific">Sporothrix curviconia</name>
    <dbReference type="NCBI Taxonomy" id="1260050"/>
    <lineage>
        <taxon>Eukaryota</taxon>
        <taxon>Fungi</taxon>
        <taxon>Dikarya</taxon>
        <taxon>Ascomycota</taxon>
        <taxon>Pezizomycotina</taxon>
        <taxon>Sordariomycetes</taxon>
        <taxon>Sordariomycetidae</taxon>
        <taxon>Ophiostomatales</taxon>
        <taxon>Ophiostomataceae</taxon>
        <taxon>Sporothrix</taxon>
    </lineage>
</organism>
<accession>A0ABP0AZB0</accession>
<evidence type="ECO:0000313" key="2">
    <source>
        <dbReference type="EMBL" id="CAK7212628.1"/>
    </source>
</evidence>